<gene>
    <name evidence="3" type="ORF">O4H49_18860</name>
</gene>
<dbReference type="PROSITE" id="PS51257">
    <property type="entry name" value="PROKAR_LIPOPROTEIN"/>
    <property type="match status" value="1"/>
</dbReference>
<feature type="chain" id="PRO_5047137153" evidence="1">
    <location>
        <begin position="19"/>
        <end position="193"/>
    </location>
</feature>
<evidence type="ECO:0000313" key="4">
    <source>
        <dbReference type="Proteomes" id="UP001069802"/>
    </source>
</evidence>
<accession>A0ABT4LP05</accession>
<comment type="caution">
    <text evidence="3">The sequence shown here is derived from an EMBL/GenBank/DDBJ whole genome shotgun (WGS) entry which is preliminary data.</text>
</comment>
<name>A0ABT4LP05_9PROT</name>
<keyword evidence="1" id="KW-0732">Signal</keyword>
<dbReference type="Proteomes" id="UP001069802">
    <property type="component" value="Unassembled WGS sequence"/>
</dbReference>
<feature type="signal peptide" evidence="1">
    <location>
        <begin position="1"/>
        <end position="18"/>
    </location>
</feature>
<dbReference type="Pfam" id="PF17680">
    <property type="entry name" value="FlgO"/>
    <property type="match status" value="1"/>
</dbReference>
<organism evidence="3 4">
    <name type="scientific">Kiloniella laminariae</name>
    <dbReference type="NCBI Taxonomy" id="454162"/>
    <lineage>
        <taxon>Bacteria</taxon>
        <taxon>Pseudomonadati</taxon>
        <taxon>Pseudomonadota</taxon>
        <taxon>Alphaproteobacteria</taxon>
        <taxon>Rhodospirillales</taxon>
        <taxon>Kiloniellaceae</taxon>
        <taxon>Kiloniella</taxon>
    </lineage>
</organism>
<protein>
    <submittedName>
        <fullName evidence="3">FlgO family outer membrane protein</fullName>
    </submittedName>
</protein>
<sequence length="193" mass="20899">MYKFAVSALLLLGVSACAPEYFNVYSEPKPEHTITSREKLLPEVYNAADTLVYSSNQPLDRNASVLVASIVNIDALETSSTFGRTVGEQLSGRIAQLGYAVSEVKMRDSLAVRPAQGELMLSRDLAFLAGRQDAQAVLTGTYSVGVDTVYVNLKLLRAGDGRILSATDFKLPLDPDLDAMLPKQTEGGWVLVQ</sequence>
<reference evidence="3" key="1">
    <citation type="submission" date="2022-12" db="EMBL/GenBank/DDBJ databases">
        <title>Bacterial isolates from different developmental stages of Nematostella vectensis.</title>
        <authorList>
            <person name="Fraune S."/>
        </authorList>
    </citation>
    <scope>NUCLEOTIDE SEQUENCE</scope>
    <source>
        <strain evidence="3">G21630-S1</strain>
    </source>
</reference>
<feature type="domain" description="FlgO" evidence="2">
    <location>
        <begin position="45"/>
        <end position="174"/>
    </location>
</feature>
<evidence type="ECO:0000259" key="2">
    <source>
        <dbReference type="Pfam" id="PF17680"/>
    </source>
</evidence>
<dbReference type="InterPro" id="IPR041215">
    <property type="entry name" value="FlgO_dom"/>
</dbReference>
<keyword evidence="4" id="KW-1185">Reference proteome</keyword>
<proteinExistence type="predicted"/>
<evidence type="ECO:0000256" key="1">
    <source>
        <dbReference type="SAM" id="SignalP"/>
    </source>
</evidence>
<dbReference type="RefSeq" id="WP_269424995.1">
    <property type="nucleotide sequence ID" value="NZ_JAPWGY010000011.1"/>
</dbReference>
<evidence type="ECO:0000313" key="3">
    <source>
        <dbReference type="EMBL" id="MCZ4282853.1"/>
    </source>
</evidence>
<dbReference type="EMBL" id="JAPWGY010000011">
    <property type="protein sequence ID" value="MCZ4282853.1"/>
    <property type="molecule type" value="Genomic_DNA"/>
</dbReference>